<dbReference type="InterPro" id="IPR032285">
    <property type="entry name" value="Metallophos_N"/>
</dbReference>
<feature type="chain" id="PRO_5031429125" evidence="1">
    <location>
        <begin position="19"/>
        <end position="532"/>
    </location>
</feature>
<name>A0A7W8D4M6_9GAMM</name>
<dbReference type="SUPFAM" id="SSF56300">
    <property type="entry name" value="Metallo-dependent phosphatases"/>
    <property type="match status" value="1"/>
</dbReference>
<dbReference type="Pfam" id="PF00149">
    <property type="entry name" value="Metallophos"/>
    <property type="match status" value="1"/>
</dbReference>
<dbReference type="Pfam" id="PF16371">
    <property type="entry name" value="MetallophosN"/>
    <property type="match status" value="1"/>
</dbReference>
<dbReference type="SUPFAM" id="SSF117074">
    <property type="entry name" value="Hypothetical protein PA1324"/>
    <property type="match status" value="1"/>
</dbReference>
<evidence type="ECO:0000259" key="4">
    <source>
        <dbReference type="Pfam" id="PF16371"/>
    </source>
</evidence>
<evidence type="ECO:0000313" key="5">
    <source>
        <dbReference type="EMBL" id="MBB5206611.1"/>
    </source>
</evidence>
<dbReference type="GO" id="GO:0016787">
    <property type="term" value="F:hydrolase activity"/>
    <property type="evidence" value="ECO:0007669"/>
    <property type="project" value="InterPro"/>
</dbReference>
<dbReference type="Gene3D" id="2.60.40.10">
    <property type="entry name" value="Immunoglobulins"/>
    <property type="match status" value="1"/>
</dbReference>
<dbReference type="Gene3D" id="3.60.21.10">
    <property type="match status" value="1"/>
</dbReference>
<dbReference type="InterPro" id="IPR004843">
    <property type="entry name" value="Calcineurin-like_PHP"/>
</dbReference>
<gene>
    <name evidence="5" type="ORF">HNQ52_000127</name>
</gene>
<comment type="caution">
    <text evidence="5">The sequence shown here is derived from an EMBL/GenBank/DDBJ whole genome shotgun (WGS) entry which is preliminary data.</text>
</comment>
<keyword evidence="6" id="KW-1185">Reference proteome</keyword>
<evidence type="ECO:0000259" key="3">
    <source>
        <dbReference type="Pfam" id="PF16370"/>
    </source>
</evidence>
<dbReference type="Proteomes" id="UP000521199">
    <property type="component" value="Unassembled WGS sequence"/>
</dbReference>
<dbReference type="CDD" id="cd00838">
    <property type="entry name" value="MPP_superfamily"/>
    <property type="match status" value="1"/>
</dbReference>
<feature type="domain" description="Calcineurin-like phosphoesterase C-terminal" evidence="3">
    <location>
        <begin position="347"/>
        <end position="511"/>
    </location>
</feature>
<dbReference type="RefSeq" id="WP_183958752.1">
    <property type="nucleotide sequence ID" value="NZ_JACHHP010000001.1"/>
</dbReference>
<feature type="signal peptide" evidence="1">
    <location>
        <begin position="1"/>
        <end position="18"/>
    </location>
</feature>
<dbReference type="InterPro" id="IPR032288">
    <property type="entry name" value="Metallophos_C"/>
</dbReference>
<sequence>MPRLVLLLLSCIVFPAAAAQMSGRVFEDRDGDGGRDPREPGVAGVKMSNGRDIVVTDSGGRYRIPVRDGDTVFAIKPPDHAFAVRSNGLPAFWRHHVPRGSLKPRHGGIAKTRATGKFNVALTRQARSAAELDVLVFADSQPKTALQAGYFERDIIESVLADRPGVPAADLGLTLGDVVEDDLSLYPQMIRATARLRTPWLYVPGNHDIDFDVPDDAASTLTFRNTFGPDTYAWEEPGTAFVVLDDVIYLPGQKPAYVGGIGDDQFAFLERYLATLPDTHRVVLAVHIPLFDAPGAGETFRRADRLRLFDLLARFRQPLVLSGHSHTQRHVFHGADSGWTGAEPLHEYNVGAACGGYWSGVPDERGIPDARMADGTPNGYARVAFAPQAYRMHWVATGMPDAQRAMLLSAPKVLRRGAYPAFGVHANVYMGMDDTRVEYRIDDGAWTPMRRLEAPDPALTALNVLDDLSATLRSFDRSVTADVSHHLWRGTLPTDLASGEHRIEVRAFTRWDGEVRAVTGYRLDDAPPSAAP</sequence>
<dbReference type="InterPro" id="IPR051918">
    <property type="entry name" value="STPP_CPPED1"/>
</dbReference>
<evidence type="ECO:0000259" key="2">
    <source>
        <dbReference type="Pfam" id="PF00149"/>
    </source>
</evidence>
<dbReference type="AlphaFoldDB" id="A0A7W8D4M6"/>
<keyword evidence="1" id="KW-0732">Signal</keyword>
<evidence type="ECO:0000256" key="1">
    <source>
        <dbReference type="SAM" id="SignalP"/>
    </source>
</evidence>
<dbReference type="InterPro" id="IPR013783">
    <property type="entry name" value="Ig-like_fold"/>
</dbReference>
<feature type="domain" description="Calcineurin-like phosphoesterase N-terminal" evidence="4">
    <location>
        <begin position="39"/>
        <end position="97"/>
    </location>
</feature>
<dbReference type="InterPro" id="IPR029052">
    <property type="entry name" value="Metallo-depent_PP-like"/>
</dbReference>
<dbReference type="EMBL" id="JACHHP010000001">
    <property type="protein sequence ID" value="MBB5206611.1"/>
    <property type="molecule type" value="Genomic_DNA"/>
</dbReference>
<dbReference type="Pfam" id="PF16370">
    <property type="entry name" value="MetallophosC"/>
    <property type="match status" value="1"/>
</dbReference>
<protein>
    <submittedName>
        <fullName evidence="5">3',5'-cyclic AMP phosphodiesterase CpdA</fullName>
    </submittedName>
</protein>
<reference evidence="5 6" key="1">
    <citation type="submission" date="2020-08" db="EMBL/GenBank/DDBJ databases">
        <title>Genomic Encyclopedia of Type Strains, Phase IV (KMG-IV): sequencing the most valuable type-strain genomes for metagenomic binning, comparative biology and taxonomic classification.</title>
        <authorList>
            <person name="Goeker M."/>
        </authorList>
    </citation>
    <scope>NUCLEOTIDE SEQUENCE [LARGE SCALE GENOMIC DNA]</scope>
    <source>
        <strain evidence="5 6">DSM 24163</strain>
    </source>
</reference>
<dbReference type="PANTHER" id="PTHR43143:SF6">
    <property type="entry name" value="BLL3016 PROTEIN"/>
    <property type="match status" value="1"/>
</dbReference>
<evidence type="ECO:0000313" key="6">
    <source>
        <dbReference type="Proteomes" id="UP000521199"/>
    </source>
</evidence>
<organism evidence="5 6">
    <name type="scientific">Chiayiivirga flava</name>
    <dbReference type="NCBI Taxonomy" id="659595"/>
    <lineage>
        <taxon>Bacteria</taxon>
        <taxon>Pseudomonadati</taxon>
        <taxon>Pseudomonadota</taxon>
        <taxon>Gammaproteobacteria</taxon>
        <taxon>Lysobacterales</taxon>
        <taxon>Lysobacteraceae</taxon>
        <taxon>Chiayiivirga</taxon>
    </lineage>
</organism>
<accession>A0A7W8D4M6</accession>
<feature type="domain" description="Calcineurin-like phosphoesterase" evidence="2">
    <location>
        <begin position="134"/>
        <end position="327"/>
    </location>
</feature>
<dbReference type="PANTHER" id="PTHR43143">
    <property type="entry name" value="METALLOPHOSPHOESTERASE, CALCINEURIN SUPERFAMILY"/>
    <property type="match status" value="1"/>
</dbReference>
<proteinExistence type="predicted"/>